<name>A0A182S6B3_9DIPT</name>
<dbReference type="AlphaFoldDB" id="A0A182S6B3"/>
<reference evidence="2" key="1">
    <citation type="submission" date="2013-09" db="EMBL/GenBank/DDBJ databases">
        <title>The Genome Sequence of Anopheles maculatus species B.</title>
        <authorList>
            <consortium name="The Broad Institute Genomics Platform"/>
            <person name="Neafsey D.E."/>
            <person name="Besansky N."/>
            <person name="Howell P."/>
            <person name="Walton C."/>
            <person name="Young S.K."/>
            <person name="Zeng Q."/>
            <person name="Gargeya S."/>
            <person name="Fitzgerald M."/>
            <person name="Haas B."/>
            <person name="Abouelleil A."/>
            <person name="Allen A.W."/>
            <person name="Alvarado L."/>
            <person name="Arachchi H.M."/>
            <person name="Berlin A.M."/>
            <person name="Chapman S.B."/>
            <person name="Gainer-Dewar J."/>
            <person name="Goldberg J."/>
            <person name="Griggs A."/>
            <person name="Gujja S."/>
            <person name="Hansen M."/>
            <person name="Howarth C."/>
            <person name="Imamovic A."/>
            <person name="Ireland A."/>
            <person name="Larimer J."/>
            <person name="McCowan C."/>
            <person name="Murphy C."/>
            <person name="Pearson M."/>
            <person name="Poon T.W."/>
            <person name="Priest M."/>
            <person name="Roberts A."/>
            <person name="Saif S."/>
            <person name="Shea T."/>
            <person name="Sisk P."/>
            <person name="Sykes S."/>
            <person name="Wortman J."/>
            <person name="Nusbaum C."/>
            <person name="Birren B."/>
        </authorList>
    </citation>
    <scope>NUCLEOTIDE SEQUENCE [LARGE SCALE GENOMIC DNA]</scope>
    <source>
        <strain evidence="2">maculatus3</strain>
    </source>
</reference>
<protein>
    <submittedName>
        <fullName evidence="1">Uncharacterized protein</fullName>
    </submittedName>
</protein>
<reference evidence="1" key="2">
    <citation type="submission" date="2020-05" db="UniProtKB">
        <authorList>
            <consortium name="EnsemblMetazoa"/>
        </authorList>
    </citation>
    <scope>IDENTIFICATION</scope>
    <source>
        <strain evidence="1">maculatus3</strain>
    </source>
</reference>
<proteinExistence type="predicted"/>
<dbReference type="EnsemblMetazoa" id="AMAM000517-RA">
    <property type="protein sequence ID" value="AMAM000517-PA"/>
    <property type="gene ID" value="AMAM000517"/>
</dbReference>
<accession>A0A182S6B3</accession>
<dbReference type="Proteomes" id="UP000075901">
    <property type="component" value="Unassembled WGS sequence"/>
</dbReference>
<keyword evidence="2" id="KW-1185">Reference proteome</keyword>
<sequence>MDDQWAAAKKLEQQPRRWWSMFVPRSKTAPKIDYTKIINERCSVRHELEVDPSELVIKTGNVAVEEKNSEKSEESTKLEVLVGEQTDSSFSFIGESWGRVKSRKFFDCPSNDSINVRTVELLPERLKVEESDPELYYSIDNEAYEVRPVRITLVPKAHLHSIFRTSHTFVRDPVDHPNTALLVEPKNGNEQSIKQPKNNATDHVQNVVTVENEARNAQGYRPCKQWWPQHNHHRIEYDQKRRNEHTTGNMARRKAKFVRTEAKRIIVYSWPAATCCCLYDRHHHNIRQQSNEQVHLHLIPFRFIDHPAERQPSRQPSDTMARILQHLAVRSQ</sequence>
<evidence type="ECO:0000313" key="1">
    <source>
        <dbReference type="EnsemblMetazoa" id="AMAM000517-PA"/>
    </source>
</evidence>
<dbReference type="VEuPathDB" id="VectorBase:AMAM000517"/>
<evidence type="ECO:0000313" key="2">
    <source>
        <dbReference type="Proteomes" id="UP000075901"/>
    </source>
</evidence>
<organism evidence="1 2">
    <name type="scientific">Anopheles maculatus</name>
    <dbReference type="NCBI Taxonomy" id="74869"/>
    <lineage>
        <taxon>Eukaryota</taxon>
        <taxon>Metazoa</taxon>
        <taxon>Ecdysozoa</taxon>
        <taxon>Arthropoda</taxon>
        <taxon>Hexapoda</taxon>
        <taxon>Insecta</taxon>
        <taxon>Pterygota</taxon>
        <taxon>Neoptera</taxon>
        <taxon>Endopterygota</taxon>
        <taxon>Diptera</taxon>
        <taxon>Nematocera</taxon>
        <taxon>Culicoidea</taxon>
        <taxon>Culicidae</taxon>
        <taxon>Anophelinae</taxon>
        <taxon>Anopheles</taxon>
        <taxon>Anopheles maculatus group</taxon>
    </lineage>
</organism>